<dbReference type="PANTHER" id="PTHR19328">
    <property type="entry name" value="HEDGEHOG-INTERACTING PROTEIN"/>
    <property type="match status" value="1"/>
</dbReference>
<keyword evidence="10" id="KW-1185">Reference proteome</keyword>
<dbReference type="EMBL" id="JAWDGP010002642">
    <property type="protein sequence ID" value="KAK3781261.1"/>
    <property type="molecule type" value="Genomic_DNA"/>
</dbReference>
<dbReference type="Pfam" id="PF03024">
    <property type="entry name" value="Folate_rec"/>
    <property type="match status" value="1"/>
</dbReference>
<evidence type="ECO:0000256" key="1">
    <source>
        <dbReference type="ARBA" id="ARBA00004613"/>
    </source>
</evidence>
<feature type="domain" description="Glucose/Sorbosone dehydrogenase" evidence="8">
    <location>
        <begin position="199"/>
        <end position="516"/>
    </location>
</feature>
<keyword evidence="5" id="KW-1015">Disulfide bond</keyword>
<evidence type="ECO:0008006" key="11">
    <source>
        <dbReference type="Google" id="ProtNLM"/>
    </source>
</evidence>
<reference evidence="9" key="1">
    <citation type="journal article" date="2023" name="G3 (Bethesda)">
        <title>A reference genome for the long-term kleptoplast-retaining sea slug Elysia crispata morphotype clarki.</title>
        <authorList>
            <person name="Eastman K.E."/>
            <person name="Pendleton A.L."/>
            <person name="Shaikh M.A."/>
            <person name="Suttiyut T."/>
            <person name="Ogas R."/>
            <person name="Tomko P."/>
            <person name="Gavelis G."/>
            <person name="Widhalm J.R."/>
            <person name="Wisecaver J.H."/>
        </authorList>
    </citation>
    <scope>NUCLEOTIDE SEQUENCE</scope>
    <source>
        <strain evidence="9">ECLA1</strain>
    </source>
</reference>
<evidence type="ECO:0000256" key="5">
    <source>
        <dbReference type="ARBA" id="ARBA00023157"/>
    </source>
</evidence>
<gene>
    <name evidence="9" type="ORF">RRG08_065992</name>
</gene>
<evidence type="ECO:0000259" key="7">
    <source>
        <dbReference type="Pfam" id="PF03024"/>
    </source>
</evidence>
<dbReference type="SUPFAM" id="SSF50952">
    <property type="entry name" value="Soluble quinoprotein glucose dehydrogenase"/>
    <property type="match status" value="1"/>
</dbReference>
<evidence type="ECO:0000256" key="6">
    <source>
        <dbReference type="ARBA" id="ARBA00023180"/>
    </source>
</evidence>
<dbReference type="InterPro" id="IPR018143">
    <property type="entry name" value="Folate_rcpt-like"/>
</dbReference>
<feature type="domain" description="Folate receptor-like" evidence="7">
    <location>
        <begin position="39"/>
        <end position="130"/>
    </location>
</feature>
<dbReference type="InterPro" id="IPR011042">
    <property type="entry name" value="6-blade_b-propeller_TolB-like"/>
</dbReference>
<dbReference type="InterPro" id="IPR011041">
    <property type="entry name" value="Quinoprot_gluc/sorb_DH_b-prop"/>
</dbReference>
<protein>
    <recommendedName>
        <fullName evidence="11">HHIP-like protein 2</fullName>
    </recommendedName>
</protein>
<name>A0AAE1DSC4_9GAST</name>
<accession>A0AAE1DSC4</accession>
<evidence type="ECO:0000313" key="9">
    <source>
        <dbReference type="EMBL" id="KAK3781261.1"/>
    </source>
</evidence>
<dbReference type="Gene3D" id="2.120.10.30">
    <property type="entry name" value="TolB, C-terminal domain"/>
    <property type="match status" value="1"/>
</dbReference>
<evidence type="ECO:0000256" key="2">
    <source>
        <dbReference type="ARBA" id="ARBA00010658"/>
    </source>
</evidence>
<dbReference type="Pfam" id="PF07995">
    <property type="entry name" value="GSDH"/>
    <property type="match status" value="1"/>
</dbReference>
<dbReference type="Proteomes" id="UP001283361">
    <property type="component" value="Unassembled WGS sequence"/>
</dbReference>
<keyword evidence="3" id="KW-0964">Secreted</keyword>
<evidence type="ECO:0000313" key="10">
    <source>
        <dbReference type="Proteomes" id="UP001283361"/>
    </source>
</evidence>
<comment type="subcellular location">
    <subcellularLocation>
        <location evidence="1">Secreted</location>
    </subcellularLocation>
</comment>
<keyword evidence="4" id="KW-0732">Signal</keyword>
<sequence>MKYEEMLGWSMFMISTASGFILESYSQWQCLDGRAPFQPSESLSFCSEYGSVGCCSSENDGQLQDRLNYVQGQASSAEWSRCQSIVKEILCQRCSPYAGGIFDGSRSFPGLCSSYCHDFFDMCRNLLWLLDPGLAKATFLDNRDRFCARVAPKNSSMCYPDVISLPTNSEPANQHCVCFEPTNRWLSMPVWAGHAEDGSGRLFVAEQRGKVSIYDTRTKTWKLRLFLDMRSQVFISPEKGDEKGLLSLAFHPDHANNRRIFLFYALERGQSEPLPEEYQSRSFTYTFKVRVSEMLVRDDNRDAVDVSTEKILLEVLQPFQWHNGGALFFGADGYLYISFGDGGGGGDPFMGAQDNSLLHGTVIRIDVDSNTSVPYTIPADNPFVGQDGIRPEIFSYGLRNPWRCGMDRGDKKTGAGRGRILCGDVGQEKYEEMDVLVSGGNFGWPAREGNTCYNNQCGQIGPEVYPAYVYNHTLGKSVTGGVFYRGCENKGLNGTHVFGDYRSRVLLTMHENDDGNWTSGELPLCLDRCPNGLEKYVHGGIMSFGEDEQGELYILTDRLELNFLPDGRVHRIVDPTERNDPSRCEIDWTKDERVNLPPTGFAYEVGYRTYTILGLGSASYSGR</sequence>
<proteinExistence type="inferred from homology"/>
<evidence type="ECO:0000259" key="8">
    <source>
        <dbReference type="Pfam" id="PF07995"/>
    </source>
</evidence>
<organism evidence="9 10">
    <name type="scientific">Elysia crispata</name>
    <name type="common">lettuce slug</name>
    <dbReference type="NCBI Taxonomy" id="231223"/>
    <lineage>
        <taxon>Eukaryota</taxon>
        <taxon>Metazoa</taxon>
        <taxon>Spiralia</taxon>
        <taxon>Lophotrochozoa</taxon>
        <taxon>Mollusca</taxon>
        <taxon>Gastropoda</taxon>
        <taxon>Heterobranchia</taxon>
        <taxon>Euthyneura</taxon>
        <taxon>Panpulmonata</taxon>
        <taxon>Sacoglossa</taxon>
        <taxon>Placobranchoidea</taxon>
        <taxon>Plakobranchidae</taxon>
        <taxon>Elysia</taxon>
    </lineage>
</organism>
<dbReference type="GO" id="GO:0005576">
    <property type="term" value="C:extracellular region"/>
    <property type="evidence" value="ECO:0007669"/>
    <property type="project" value="UniProtKB-SubCell"/>
</dbReference>
<evidence type="ECO:0000256" key="3">
    <source>
        <dbReference type="ARBA" id="ARBA00022525"/>
    </source>
</evidence>
<dbReference type="AlphaFoldDB" id="A0AAE1DSC4"/>
<keyword evidence="6" id="KW-0325">Glycoprotein</keyword>
<dbReference type="InterPro" id="IPR012938">
    <property type="entry name" value="Glc/Sorbosone_DH"/>
</dbReference>
<evidence type="ECO:0000256" key="4">
    <source>
        <dbReference type="ARBA" id="ARBA00022729"/>
    </source>
</evidence>
<comment type="caution">
    <text evidence="9">The sequence shown here is derived from an EMBL/GenBank/DDBJ whole genome shotgun (WGS) entry which is preliminary data.</text>
</comment>
<comment type="similarity">
    <text evidence="2">Belongs to the HHIP family.</text>
</comment>
<dbReference type="PANTHER" id="PTHR19328:SF75">
    <property type="entry name" value="ALDOSE SUGAR DEHYDROGENASE YLII"/>
    <property type="match status" value="1"/>
</dbReference>